<dbReference type="InterPro" id="IPR003959">
    <property type="entry name" value="ATPase_AAA_core"/>
</dbReference>
<gene>
    <name evidence="4" type="ORF">J120_01335</name>
</gene>
<sequence length="410" mass="46097">MKNKLYFLTAIAFYFTTFTVTLLYSQNESVPVSTSTPASSDDTPSSSGKINKLDDAFQDEGFREWLSQLQKESTSINHNTPSITSLGNEDSGLAGAISPLARKKIDEDMVKIVLQSAPERVRKAIFNRKFPRAKKSHAGSRQDFFITKRMLFVGPPGSGKTTLAQVVAVSLGWDYLVAEAPFLVNEYKNSGQQNLLRLFEPIINSQVPYVVIIDEINFLTDRFKDERNSDKGVAEALWLILDRCAENPNILFIGTSNDITRLPDQLKSRFGTNIVKVPLPDLVTRNRVIEYYLNGQDHTCTASDVTYLAQRTDKKSIRDIEQLISDTFQHANYKASDKSVTIQDFKEVIKQNNKWNLEIPWDTIKSNGPLIATIGLQCVMSIPTWYDFYQRLAQQGSYRANGSSLPPVAA</sequence>
<evidence type="ECO:0000313" key="4">
    <source>
        <dbReference type="EMBL" id="KIX85587.1"/>
    </source>
</evidence>
<keyword evidence="2" id="KW-0812">Transmembrane</keyword>
<evidence type="ECO:0000313" key="5">
    <source>
        <dbReference type="Proteomes" id="UP000032214"/>
    </source>
</evidence>
<keyword evidence="2" id="KW-1133">Transmembrane helix</keyword>
<dbReference type="GO" id="GO:0016887">
    <property type="term" value="F:ATP hydrolysis activity"/>
    <property type="evidence" value="ECO:0007669"/>
    <property type="project" value="InterPro"/>
</dbReference>
<feature type="transmembrane region" description="Helical" evidence="2">
    <location>
        <begin position="5"/>
        <end position="24"/>
    </location>
</feature>
<keyword evidence="5" id="KW-1185">Reference proteome</keyword>
<comment type="caution">
    <text evidence="4">The sequence shown here is derived from an EMBL/GenBank/DDBJ whole genome shotgun (WGS) entry which is preliminary data.</text>
</comment>
<dbReference type="SUPFAM" id="SSF52540">
    <property type="entry name" value="P-loop containing nucleoside triphosphate hydrolases"/>
    <property type="match status" value="1"/>
</dbReference>
<proteinExistence type="predicted"/>
<dbReference type="Pfam" id="PF00004">
    <property type="entry name" value="AAA"/>
    <property type="match status" value="1"/>
</dbReference>
<dbReference type="InterPro" id="IPR027417">
    <property type="entry name" value="P-loop_NTPase"/>
</dbReference>
<dbReference type="Gene3D" id="3.40.50.300">
    <property type="entry name" value="P-loop containing nucleotide triphosphate hydrolases"/>
    <property type="match status" value="1"/>
</dbReference>
<dbReference type="CDD" id="cd19481">
    <property type="entry name" value="RecA-like_protease"/>
    <property type="match status" value="1"/>
</dbReference>
<dbReference type="InterPro" id="IPR050304">
    <property type="entry name" value="MT-severing_AAA_ATPase"/>
</dbReference>
<evidence type="ECO:0000256" key="2">
    <source>
        <dbReference type="SAM" id="Phobius"/>
    </source>
</evidence>
<dbReference type="AlphaFoldDB" id="A0A0D2K5R0"/>
<dbReference type="InterPro" id="IPR003593">
    <property type="entry name" value="AAA+_ATPase"/>
</dbReference>
<dbReference type="GO" id="GO:0005524">
    <property type="term" value="F:ATP binding"/>
    <property type="evidence" value="ECO:0007669"/>
    <property type="project" value="InterPro"/>
</dbReference>
<reference evidence="4 5" key="1">
    <citation type="journal article" date="2013" name="Proc. Natl. Acad. Sci. U.S.A.">
        <title>Candidate phylum TM6 genome recovered from a hospital sink biofilm provides genomic insights into this uncultivated phylum.</title>
        <authorList>
            <person name="McLean J.S."/>
            <person name="Lombardo M.J."/>
            <person name="Badger J.H."/>
            <person name="Edlund A."/>
            <person name="Novotny M."/>
            <person name="Yee-Greenbaum J."/>
            <person name="Vyahhi N."/>
            <person name="Hall A.P."/>
            <person name="Yang Y."/>
            <person name="Dupont C.L."/>
            <person name="Ziegler M.G."/>
            <person name="Chitsaz H."/>
            <person name="Allen A.E."/>
            <person name="Yooseph S."/>
            <person name="Tesler G."/>
            <person name="Pevzner P.A."/>
            <person name="Friedman R.M."/>
            <person name="Nealson K.H."/>
            <person name="Venter J.C."/>
            <person name="Lasken R.S."/>
        </authorList>
    </citation>
    <scope>NUCLEOTIDE SEQUENCE [LARGE SCALE GENOMIC DNA]</scope>
    <source>
        <strain evidence="4 5">TM6SC1</strain>
    </source>
</reference>
<evidence type="ECO:0000256" key="1">
    <source>
        <dbReference type="SAM" id="MobiDB-lite"/>
    </source>
</evidence>
<dbReference type="EMBL" id="ARQD01000001">
    <property type="protein sequence ID" value="KIX85587.1"/>
    <property type="molecule type" value="Genomic_DNA"/>
</dbReference>
<name>A0A0D2K5R0_9BACT</name>
<dbReference type="STRING" id="1306947.J120_01335"/>
<feature type="compositionally biased region" description="Low complexity" evidence="1">
    <location>
        <begin position="30"/>
        <end position="47"/>
    </location>
</feature>
<dbReference type="eggNOG" id="COG0464">
    <property type="taxonomic scope" value="Bacteria"/>
</dbReference>
<dbReference type="SMART" id="SM00382">
    <property type="entry name" value="AAA"/>
    <property type="match status" value="1"/>
</dbReference>
<feature type="domain" description="AAA+ ATPase" evidence="3">
    <location>
        <begin position="146"/>
        <end position="279"/>
    </location>
</feature>
<dbReference type="Gene3D" id="1.10.8.60">
    <property type="match status" value="1"/>
</dbReference>
<dbReference type="PANTHER" id="PTHR23074">
    <property type="entry name" value="AAA DOMAIN-CONTAINING"/>
    <property type="match status" value="1"/>
</dbReference>
<keyword evidence="2" id="KW-0472">Membrane</keyword>
<dbReference type="PANTHER" id="PTHR23074:SF83">
    <property type="entry name" value="VACUOLAR PROTEIN SORTING-ASSOCIATED PROTEIN 4A"/>
    <property type="match status" value="1"/>
</dbReference>
<evidence type="ECO:0000259" key="3">
    <source>
        <dbReference type="SMART" id="SM00382"/>
    </source>
</evidence>
<organism evidence="4 5">
    <name type="scientific">candidate division TM6 bacterium JCVI TM6SC1</name>
    <dbReference type="NCBI Taxonomy" id="1306947"/>
    <lineage>
        <taxon>Bacteria</taxon>
        <taxon>Candidatus Babelota</taxon>
        <taxon>Vermiphilus</taxon>
    </lineage>
</organism>
<protein>
    <recommendedName>
        <fullName evidence="3">AAA+ ATPase domain-containing protein</fullName>
    </recommendedName>
</protein>
<feature type="region of interest" description="Disordered" evidence="1">
    <location>
        <begin position="30"/>
        <end position="51"/>
    </location>
</feature>
<dbReference type="Proteomes" id="UP000032214">
    <property type="component" value="Unassembled WGS sequence"/>
</dbReference>
<accession>A0A0D2K5R0</accession>